<organism evidence="2 3">
    <name type="scientific">Candidatus Cryptobacteroides merdipullorum</name>
    <dbReference type="NCBI Taxonomy" id="2840771"/>
    <lineage>
        <taxon>Bacteria</taxon>
        <taxon>Pseudomonadati</taxon>
        <taxon>Bacteroidota</taxon>
        <taxon>Bacteroidia</taxon>
        <taxon>Bacteroidales</taxon>
        <taxon>Candidatus Cryptobacteroides</taxon>
    </lineage>
</organism>
<dbReference type="Proteomes" id="UP000886881">
    <property type="component" value="Unassembled WGS sequence"/>
</dbReference>
<name>A0A9D1KHR6_9BACT</name>
<dbReference type="AlphaFoldDB" id="A0A9D1KHR6"/>
<gene>
    <name evidence="2" type="ORF">IAC35_05230</name>
</gene>
<comment type="caution">
    <text evidence="2">The sequence shown here is derived from an EMBL/GenBank/DDBJ whole genome shotgun (WGS) entry which is preliminary data.</text>
</comment>
<feature type="signal peptide" evidence="1">
    <location>
        <begin position="1"/>
        <end position="19"/>
    </location>
</feature>
<protein>
    <submittedName>
        <fullName evidence="2">Outer membrane beta-barrel protein</fullName>
    </submittedName>
</protein>
<dbReference type="EMBL" id="DVLC01000100">
    <property type="protein sequence ID" value="HIT47242.1"/>
    <property type="molecule type" value="Genomic_DNA"/>
</dbReference>
<reference evidence="2" key="1">
    <citation type="submission" date="2020-10" db="EMBL/GenBank/DDBJ databases">
        <authorList>
            <person name="Gilroy R."/>
        </authorList>
    </citation>
    <scope>NUCLEOTIDE SEQUENCE</scope>
    <source>
        <strain evidence="2">ChiHecec2B26-709</strain>
    </source>
</reference>
<accession>A0A9D1KHR6</accession>
<proteinExistence type="predicted"/>
<evidence type="ECO:0000313" key="3">
    <source>
        <dbReference type="Proteomes" id="UP000886881"/>
    </source>
</evidence>
<feature type="chain" id="PRO_5039478012" evidence="1">
    <location>
        <begin position="20"/>
        <end position="217"/>
    </location>
</feature>
<keyword evidence="1" id="KW-0732">Signal</keyword>
<evidence type="ECO:0000313" key="2">
    <source>
        <dbReference type="EMBL" id="HIT47242.1"/>
    </source>
</evidence>
<reference evidence="2" key="2">
    <citation type="journal article" date="2021" name="PeerJ">
        <title>Extensive microbial diversity within the chicken gut microbiome revealed by metagenomics and culture.</title>
        <authorList>
            <person name="Gilroy R."/>
            <person name="Ravi A."/>
            <person name="Getino M."/>
            <person name="Pursley I."/>
            <person name="Horton D.L."/>
            <person name="Alikhan N.F."/>
            <person name="Baker D."/>
            <person name="Gharbi K."/>
            <person name="Hall N."/>
            <person name="Watson M."/>
            <person name="Adriaenssens E.M."/>
            <person name="Foster-Nyarko E."/>
            <person name="Jarju S."/>
            <person name="Secka A."/>
            <person name="Antonio M."/>
            <person name="Oren A."/>
            <person name="Chaudhuri R.R."/>
            <person name="La Ragione R."/>
            <person name="Hildebrand F."/>
            <person name="Pallen M.J."/>
        </authorList>
    </citation>
    <scope>NUCLEOTIDE SEQUENCE</scope>
    <source>
        <strain evidence="2">ChiHecec2B26-709</strain>
    </source>
</reference>
<sequence length="217" mass="22654">MKKILLIAALAAACLTASAQNRGDMAIGGIIGINGGSTSGSVSLNGNTTTTKTPAGTMFGFSPQFSYFVIDNLELSAGLSYQMQRDPNGTTSDGTYLFSTTNIAMFNIGASYYIPLISDKLYWTPGINLGFGGGSVVSQNSASSKTTTKVPFAFGLNAGLGTLEFKPVDFLGISLNLLDLTLVYTEINSGSNNVKISSTAFDAGLNYGISAGVKYYF</sequence>
<evidence type="ECO:0000256" key="1">
    <source>
        <dbReference type="SAM" id="SignalP"/>
    </source>
</evidence>